<evidence type="ECO:0000313" key="2">
    <source>
        <dbReference type="Proteomes" id="UP000018566"/>
    </source>
</evidence>
<proteinExistence type="predicted"/>
<dbReference type="KEGG" id="bthu:YBT1518_19035"/>
<dbReference type="EMBL" id="CP005935">
    <property type="protein sequence ID" value="AHA72951.1"/>
    <property type="molecule type" value="Genomic_DNA"/>
</dbReference>
<dbReference type="AlphaFoldDB" id="A0A9W3KEY5"/>
<sequence>MDVFIEINIETDGIKFNKGDWNHDGKQDSIKDRVKSGIGATLDKIF</sequence>
<gene>
    <name evidence="1" type="ORF">YBT1518_19035</name>
</gene>
<accession>A0A9W3KEY5</accession>
<name>A0A9W3KEY5_BACTU</name>
<evidence type="ECO:0000313" key="1">
    <source>
        <dbReference type="EMBL" id="AHA72951.1"/>
    </source>
</evidence>
<reference evidence="1 2" key="1">
    <citation type="submission" date="2013-05" db="EMBL/GenBank/DDBJ databases">
        <title>Complete genome sequence of Bacillus thuringiensis YBT-1518, a typical strain with high toxicity to nematode.</title>
        <authorList>
            <person name="Wang P."/>
            <person name="Zhang C."/>
            <person name="Guo M."/>
            <person name="Guo S."/>
            <person name="Zhu Y."/>
            <person name="Zheng J."/>
            <person name="Zhu L."/>
            <person name="Ruan L."/>
            <person name="Peng D."/>
            <person name="Sun M."/>
        </authorList>
    </citation>
    <scope>NUCLEOTIDE SEQUENCE [LARGE SCALE GENOMIC DNA]</scope>
    <source>
        <strain evidence="1 2">YBT-1518</strain>
    </source>
</reference>
<organism evidence="1 2">
    <name type="scientific">Bacillus thuringiensis YBT-1518</name>
    <dbReference type="NCBI Taxonomy" id="529122"/>
    <lineage>
        <taxon>Bacteria</taxon>
        <taxon>Bacillati</taxon>
        <taxon>Bacillota</taxon>
        <taxon>Bacilli</taxon>
        <taxon>Bacillales</taxon>
        <taxon>Bacillaceae</taxon>
        <taxon>Bacillus</taxon>
        <taxon>Bacillus cereus group</taxon>
    </lineage>
</organism>
<protein>
    <submittedName>
        <fullName evidence="1">Uncharacterized protein</fullName>
    </submittedName>
</protein>
<dbReference type="Proteomes" id="UP000018566">
    <property type="component" value="Chromosome"/>
</dbReference>